<dbReference type="OrthoDB" id="2961863at2759"/>
<keyword evidence="1" id="KW-0732">Signal</keyword>
<comment type="caution">
    <text evidence="2">The sequence shown here is derived from an EMBL/GenBank/DDBJ whole genome shotgun (WGS) entry which is preliminary data.</text>
</comment>
<protein>
    <recommendedName>
        <fullName evidence="4">Peptidase M64 N-terminal domain-containing protein</fullName>
    </recommendedName>
</protein>
<keyword evidence="3" id="KW-1185">Reference proteome</keyword>
<dbReference type="Pfam" id="PF09471">
    <property type="entry name" value="Peptidase_M64"/>
    <property type="match status" value="1"/>
</dbReference>
<feature type="signal peptide" evidence="1">
    <location>
        <begin position="1"/>
        <end position="22"/>
    </location>
</feature>
<evidence type="ECO:0000256" key="1">
    <source>
        <dbReference type="SAM" id="SignalP"/>
    </source>
</evidence>
<evidence type="ECO:0000313" key="3">
    <source>
        <dbReference type="Proteomes" id="UP000298061"/>
    </source>
</evidence>
<proteinExistence type="predicted"/>
<dbReference type="Gene3D" id="3.40.390.10">
    <property type="entry name" value="Collagenase (Catalytic Domain)"/>
    <property type="match status" value="1"/>
</dbReference>
<evidence type="ECO:0008006" key="4">
    <source>
        <dbReference type="Google" id="ProtNLM"/>
    </source>
</evidence>
<dbReference type="Proteomes" id="UP000298061">
    <property type="component" value="Unassembled WGS sequence"/>
</dbReference>
<dbReference type="AlphaFoldDB" id="A0A4Z0A4B6"/>
<dbReference type="EMBL" id="SFCI01000243">
    <property type="protein sequence ID" value="TFY81167.1"/>
    <property type="molecule type" value="Genomic_DNA"/>
</dbReference>
<dbReference type="InterPro" id="IPR024079">
    <property type="entry name" value="MetalloPept_cat_dom_sf"/>
</dbReference>
<dbReference type="GO" id="GO:0008237">
    <property type="term" value="F:metallopeptidase activity"/>
    <property type="evidence" value="ECO:0007669"/>
    <property type="project" value="InterPro"/>
</dbReference>
<gene>
    <name evidence="2" type="ORF">EWM64_g2845</name>
</gene>
<reference evidence="2 3" key="1">
    <citation type="submission" date="2019-02" db="EMBL/GenBank/DDBJ databases">
        <title>Genome sequencing of the rare red list fungi Hericium alpestre (H. flagellum).</title>
        <authorList>
            <person name="Buettner E."/>
            <person name="Kellner H."/>
        </authorList>
    </citation>
    <scope>NUCLEOTIDE SEQUENCE [LARGE SCALE GENOMIC DNA]</scope>
    <source>
        <strain evidence="2 3">DSM 108284</strain>
    </source>
</reference>
<dbReference type="InterPro" id="IPR019026">
    <property type="entry name" value="Peptidase_M64_IgA"/>
</dbReference>
<evidence type="ECO:0000313" key="2">
    <source>
        <dbReference type="EMBL" id="TFY81167.1"/>
    </source>
</evidence>
<organism evidence="2 3">
    <name type="scientific">Hericium alpestre</name>
    <dbReference type="NCBI Taxonomy" id="135208"/>
    <lineage>
        <taxon>Eukaryota</taxon>
        <taxon>Fungi</taxon>
        <taxon>Dikarya</taxon>
        <taxon>Basidiomycota</taxon>
        <taxon>Agaricomycotina</taxon>
        <taxon>Agaricomycetes</taxon>
        <taxon>Russulales</taxon>
        <taxon>Hericiaceae</taxon>
        <taxon>Hericium</taxon>
    </lineage>
</organism>
<accession>A0A4Z0A4B6</accession>
<feature type="chain" id="PRO_5021476209" description="Peptidase M64 N-terminal domain-containing protein" evidence="1">
    <location>
        <begin position="23"/>
        <end position="659"/>
    </location>
</feature>
<name>A0A4Z0A4B6_9AGAM</name>
<sequence length="659" mass="73052">MRGLLVTTILLVASVSITPGRAHRYRRLGSNRDTYIAESSTEPSHDGKQMVERLRLYSYNEHLLREKFSTLCDDAELHKDAFRGPIKAIPDPSFRAPNPVLAAPHTQQMWLPVPDGPEMKPTNIPEYDCANITKFVPSRSSVNCIDVSISPQESLPFIMQNIAGSEDSSNRIDLTFFADGYLHSEHAKFIKDVTRLVEEISGNQTFHTVAPLLNFWAAFVPSKESGVGTGGKPKDTPFGLYRDGTELRGLYYARPEAARNACQTLQDRFGRCDYPILIGNDPYYGGLGGEFVTITPSEVNGALVLRHELGHSVIEVGEEYDGGFAYFGPNSASDASGPVPWAHWLADTHAAASPESSLDLPRVERSVMPMQAYPWTLLNITTPWSVPFNSSGTYSRHLVRFSLSGLPEESDLQVLFDGEDLGWTPKPGLGLDRWHYDIYRDGALSGGEHTIQFVLKEGRREGVAQLCSVEVLEFGSAEEFNAAPGFYGVFPTYAFHDRRRLALTSLRRFSETNATSYRPTNEDCLMRLTTTPHFCRACVEGLWLSLLGRVDPIDDLTATCVQDAASKTWKHAVNATLLPLGQFRAEAPLVKESYTISWKKDGRALEDFANKTVVLVDDGDDALGVYEVGVEFVTEEVRSDPDGLLKTGAKVHITEKCNQ</sequence>